<feature type="region of interest" description="Disordered" evidence="2">
    <location>
        <begin position="1"/>
        <end position="32"/>
    </location>
</feature>
<dbReference type="PROSITE" id="PS50889">
    <property type="entry name" value="S4"/>
    <property type="match status" value="1"/>
</dbReference>
<dbReference type="GO" id="GO:0004831">
    <property type="term" value="F:tyrosine-tRNA ligase activity"/>
    <property type="evidence" value="ECO:0007669"/>
    <property type="project" value="InterPro"/>
</dbReference>
<name>A0A0H5QLD9_9EUKA</name>
<dbReference type="InterPro" id="IPR024088">
    <property type="entry name" value="Tyr-tRNA-ligase_bac-type"/>
</dbReference>
<evidence type="ECO:0000256" key="2">
    <source>
        <dbReference type="SAM" id="MobiDB-lite"/>
    </source>
</evidence>
<dbReference type="Pfam" id="PF01479">
    <property type="entry name" value="S4"/>
    <property type="match status" value="1"/>
</dbReference>
<dbReference type="SMART" id="SM00363">
    <property type="entry name" value="S4"/>
    <property type="match status" value="1"/>
</dbReference>
<dbReference type="PANTHER" id="PTHR11766:SF0">
    <property type="entry name" value="TYROSINE--TRNA LIGASE, MITOCHONDRIAL"/>
    <property type="match status" value="1"/>
</dbReference>
<dbReference type="GO" id="GO:0043039">
    <property type="term" value="P:tRNA aminoacylation"/>
    <property type="evidence" value="ECO:0007669"/>
    <property type="project" value="TreeGrafter"/>
</dbReference>
<feature type="domain" description="RNA-binding S4" evidence="3">
    <location>
        <begin position="54"/>
        <end position="110"/>
    </location>
</feature>
<accession>A0A0H5QLD9</accession>
<evidence type="ECO:0000259" key="3">
    <source>
        <dbReference type="SMART" id="SM00363"/>
    </source>
</evidence>
<dbReference type="SUPFAM" id="SSF55174">
    <property type="entry name" value="Alpha-L RNA-binding motif"/>
    <property type="match status" value="1"/>
</dbReference>
<evidence type="ECO:0000256" key="1">
    <source>
        <dbReference type="PROSITE-ProRule" id="PRU00182"/>
    </source>
</evidence>
<dbReference type="AlphaFoldDB" id="A0A0H5QLD9"/>
<dbReference type="EMBL" id="HACM01002366">
    <property type="protein sequence ID" value="CRZ02808.1"/>
    <property type="molecule type" value="Transcribed_RNA"/>
</dbReference>
<protein>
    <recommendedName>
        <fullName evidence="3">RNA-binding S4 domain-containing protein</fullName>
    </recommendedName>
</protein>
<reference evidence="4" key="1">
    <citation type="submission" date="2015-04" db="EMBL/GenBank/DDBJ databases">
        <title>The genome sequence of the plant pathogenic Rhizarian Plasmodiophora brassicae reveals insights in its biotrophic life cycle and the origin of chitin synthesis.</title>
        <authorList>
            <person name="Schwelm A."/>
            <person name="Fogelqvist J."/>
            <person name="Knaust A."/>
            <person name="Julke S."/>
            <person name="Lilja T."/>
            <person name="Dhandapani V."/>
            <person name="Bonilla-Rosso G."/>
            <person name="Karlsson M."/>
            <person name="Shevchenko A."/>
            <person name="Choi S.R."/>
            <person name="Kim H.G."/>
            <person name="Park J.Y."/>
            <person name="Lim Y.P."/>
            <person name="Ludwig-Muller J."/>
            <person name="Dixelius C."/>
        </authorList>
    </citation>
    <scope>NUCLEOTIDE SEQUENCE</scope>
    <source>
        <tissue evidence="4">Potato root galls</tissue>
    </source>
</reference>
<proteinExistence type="predicted"/>
<sequence>MAHGEDGLRNAQETSQQLFSSQNPKQLAAEEWDKPLSGVPELRIDIANLDRGESLLGLLCQSGLSQSRSEAKRLIGGGGVKVNGVRVNDPTRNLSRDDLIGNTCLVQVGKHKHAVIRCNSAAMAAILPPS</sequence>
<dbReference type="InterPro" id="IPR036986">
    <property type="entry name" value="S4_RNA-bd_sf"/>
</dbReference>
<dbReference type="GO" id="GO:0003723">
    <property type="term" value="F:RNA binding"/>
    <property type="evidence" value="ECO:0007669"/>
    <property type="project" value="UniProtKB-KW"/>
</dbReference>
<dbReference type="GO" id="GO:0005829">
    <property type="term" value="C:cytosol"/>
    <property type="evidence" value="ECO:0007669"/>
    <property type="project" value="TreeGrafter"/>
</dbReference>
<keyword evidence="1" id="KW-0694">RNA-binding</keyword>
<dbReference type="Gene3D" id="3.10.290.10">
    <property type="entry name" value="RNA-binding S4 domain"/>
    <property type="match status" value="1"/>
</dbReference>
<dbReference type="PANTHER" id="PTHR11766">
    <property type="entry name" value="TYROSYL-TRNA SYNTHETASE"/>
    <property type="match status" value="1"/>
</dbReference>
<evidence type="ECO:0000313" key="4">
    <source>
        <dbReference type="EMBL" id="CRZ02808.1"/>
    </source>
</evidence>
<dbReference type="InterPro" id="IPR002942">
    <property type="entry name" value="S4_RNA-bd"/>
</dbReference>
<feature type="compositionally biased region" description="Polar residues" evidence="2">
    <location>
        <begin position="11"/>
        <end position="25"/>
    </location>
</feature>
<organism evidence="4">
    <name type="scientific">Spongospora subterranea</name>
    <dbReference type="NCBI Taxonomy" id="70186"/>
    <lineage>
        <taxon>Eukaryota</taxon>
        <taxon>Sar</taxon>
        <taxon>Rhizaria</taxon>
        <taxon>Endomyxa</taxon>
        <taxon>Phytomyxea</taxon>
        <taxon>Plasmodiophorida</taxon>
        <taxon>Plasmodiophoridae</taxon>
        <taxon>Spongospora</taxon>
    </lineage>
</organism>